<proteinExistence type="inferred from homology"/>
<feature type="DNA-binding region" description="Homeobox" evidence="6">
    <location>
        <begin position="624"/>
        <end position="686"/>
    </location>
</feature>
<evidence type="ECO:0000313" key="9">
    <source>
        <dbReference type="EMBL" id="THD26672.1"/>
    </source>
</evidence>
<dbReference type="GO" id="GO:0000978">
    <property type="term" value="F:RNA polymerase II cis-regulatory region sequence-specific DNA binding"/>
    <property type="evidence" value="ECO:0007669"/>
    <property type="project" value="TreeGrafter"/>
</dbReference>
<feature type="region of interest" description="Disordered" evidence="7">
    <location>
        <begin position="314"/>
        <end position="387"/>
    </location>
</feature>
<keyword evidence="4 6" id="KW-0371">Homeobox</keyword>
<comment type="caution">
    <text evidence="9">The sequence shown here is derived from an EMBL/GenBank/DDBJ whole genome shotgun (WGS) entry which is preliminary data.</text>
</comment>
<evidence type="ECO:0000256" key="5">
    <source>
        <dbReference type="ARBA" id="ARBA00023242"/>
    </source>
</evidence>
<feature type="compositionally biased region" description="Basic and acidic residues" evidence="7">
    <location>
        <begin position="317"/>
        <end position="329"/>
    </location>
</feature>
<feature type="compositionally biased region" description="Polar residues" evidence="7">
    <location>
        <begin position="1023"/>
        <end position="1043"/>
    </location>
</feature>
<comment type="similarity">
    <text evidence="2">Belongs to the TALE/IRO homeobox family.</text>
</comment>
<dbReference type="GO" id="GO:0000981">
    <property type="term" value="F:DNA-binding transcription factor activity, RNA polymerase II-specific"/>
    <property type="evidence" value="ECO:0007669"/>
    <property type="project" value="InterPro"/>
</dbReference>
<organism evidence="9 10">
    <name type="scientific">Fasciola hepatica</name>
    <name type="common">Liver fluke</name>
    <dbReference type="NCBI Taxonomy" id="6192"/>
    <lineage>
        <taxon>Eukaryota</taxon>
        <taxon>Metazoa</taxon>
        <taxon>Spiralia</taxon>
        <taxon>Lophotrochozoa</taxon>
        <taxon>Platyhelminthes</taxon>
        <taxon>Trematoda</taxon>
        <taxon>Digenea</taxon>
        <taxon>Plagiorchiida</taxon>
        <taxon>Echinostomata</taxon>
        <taxon>Echinostomatoidea</taxon>
        <taxon>Fasciolidae</taxon>
        <taxon>Fasciola</taxon>
    </lineage>
</organism>
<dbReference type="Gene3D" id="1.10.10.60">
    <property type="entry name" value="Homeodomain-like"/>
    <property type="match status" value="1"/>
</dbReference>
<feature type="compositionally biased region" description="Basic and acidic residues" evidence="7">
    <location>
        <begin position="733"/>
        <end position="752"/>
    </location>
</feature>
<dbReference type="SMART" id="SM00389">
    <property type="entry name" value="HOX"/>
    <property type="match status" value="1"/>
</dbReference>
<feature type="compositionally biased region" description="Pro residues" evidence="7">
    <location>
        <begin position="211"/>
        <end position="220"/>
    </location>
</feature>
<evidence type="ECO:0000256" key="7">
    <source>
        <dbReference type="SAM" id="MobiDB-lite"/>
    </source>
</evidence>
<dbReference type="PANTHER" id="PTHR11211">
    <property type="entry name" value="IROQUOIS-CLASS HOMEODOMAIN PROTEIN IRX"/>
    <property type="match status" value="1"/>
</dbReference>
<dbReference type="SUPFAM" id="SSF46689">
    <property type="entry name" value="Homeodomain-like"/>
    <property type="match status" value="1"/>
</dbReference>
<feature type="region of interest" description="Disordered" evidence="7">
    <location>
        <begin position="1004"/>
        <end position="1043"/>
    </location>
</feature>
<feature type="domain" description="Homeobox" evidence="8">
    <location>
        <begin position="622"/>
        <end position="685"/>
    </location>
</feature>
<reference evidence="9" key="1">
    <citation type="submission" date="2019-03" db="EMBL/GenBank/DDBJ databases">
        <title>Improved annotation for the trematode Fasciola hepatica.</title>
        <authorList>
            <person name="Choi Y.-J."/>
            <person name="Martin J."/>
            <person name="Mitreva M."/>
        </authorList>
    </citation>
    <scope>NUCLEOTIDE SEQUENCE [LARGE SCALE GENOMIC DNA]</scope>
</reference>
<protein>
    <submittedName>
        <fullName evidence="9">Iroquois-class homeodomain protein IRX-4</fullName>
    </submittedName>
</protein>
<dbReference type="Pfam" id="PF05920">
    <property type="entry name" value="Homeobox_KN"/>
    <property type="match status" value="1"/>
</dbReference>
<gene>
    <name evidence="9" type="ORF">D915_002579</name>
</gene>
<name>A0A4E0S1N7_FASHE</name>
<feature type="compositionally biased region" description="Low complexity" evidence="7">
    <location>
        <begin position="342"/>
        <end position="360"/>
    </location>
</feature>
<dbReference type="PANTHER" id="PTHR11211:SF40">
    <property type="entry name" value="MIRROR, ISOFORM C"/>
    <property type="match status" value="1"/>
</dbReference>
<evidence type="ECO:0000259" key="8">
    <source>
        <dbReference type="PROSITE" id="PS50071"/>
    </source>
</evidence>
<sequence length="1043" mass="113790">MRVWPVSDCTMTTQLRHPNGSTTMNCLGSGLVNTCGTRPSTGLTSQTHETIGVSSTYELPGALSASSIWSKSEPLENPMLFTDPYKPWRTPPFSSNLLVSNDPTHTLRTESQSMFYSSHSPGQFDGSSPVEPLVAAGYRNKNMIGAAYSGPGSLSDSAGCTGVVASNSDLTEGADTAKLLDDTDSPSEFTLQNQSSDPESTDGCGGESQLPAPPLPPPPSLGSISGQIIQSGMSSCPISSASSSSLSSHVLSSSTLEQNTDSYTQLSVQTPYLNQLFCAKALFSDSSTTNQQDCGKYPVYRENGKEEAKLTCPWDRGSCDRTNEESIRDKHPHSAHCPSPVQPHHTQHQNQNQLQPVHHLSNQHLQLEHRSTPEPKDAKPEGNDFIGYTQNLSHMQMDITGASRIRADKFRAHYEGSSPSAAPNEALPHQQPPTQQIAAAAYVAAAVAAASVSQHSRCTYSVTPTEINTLSTVHMEYPLPGGGVPRPLPPTGLSPSDTTHPALANSHVAHKQPPDSTPTKSHVYDIKPSIGHPPLGATFPFQVSNPPYMSGHHPMSMQPQTKPPSQLRQSLPPPLPLAQLSSQNLAHSVPSHTTNHVSTGYGPYPSLRHFGPHAWQQSYGFGLDGTRRKNATRESTTTLKVWLQDHIKNPYPSKGEKIMLAIITKMTLTQVSTWFANARRRLKKENKMSWHQKTNNSAASTTDRGSPTMRTSGPGPDSSNPVKKSCDSIGTRKSTDDSEHCIRTVAEDRIDGDTSGTEDEEDVDEEEDGEEDDDREPMMCDSQMNLGSVANRYTEMPRSQEHEFRYDTVNAMCSGRQSIDPNRDVDSSYVRSADFQRKQIVDSSYSEMMMTDPGFGRFYLNYPAPFSTQSTMIDLMRTIPSGVTHPLSFRDHLFPDPSNAAKESSQLSSRLSSQGSLRSSELNCMRQFGSDPASVTDCSVDFAEPRSVPFGSSCDRFMPSPLDFCPNSYGTRLSHPSFASISHDLSHPEALNGAVSQPHCAFQLQPHQRQQQPHPPSREVHAYTSTNSTFPDESNNSVTHHRA</sequence>
<feature type="compositionally biased region" description="Polar residues" evidence="7">
    <location>
        <begin position="689"/>
        <end position="722"/>
    </location>
</feature>
<accession>A0A4E0S1N7</accession>
<evidence type="ECO:0000256" key="6">
    <source>
        <dbReference type="PROSITE-ProRule" id="PRU00108"/>
    </source>
</evidence>
<evidence type="ECO:0000313" key="10">
    <source>
        <dbReference type="Proteomes" id="UP000230066"/>
    </source>
</evidence>
<dbReference type="AlphaFoldDB" id="A0A4E0S1N7"/>
<dbReference type="InterPro" id="IPR017970">
    <property type="entry name" value="Homeobox_CS"/>
</dbReference>
<feature type="region of interest" description="Disordered" evidence="7">
    <location>
        <begin position="685"/>
        <end position="780"/>
    </location>
</feature>
<dbReference type="Proteomes" id="UP000230066">
    <property type="component" value="Unassembled WGS sequence"/>
</dbReference>
<feature type="compositionally biased region" description="Basic and acidic residues" evidence="7">
    <location>
        <begin position="366"/>
        <end position="382"/>
    </location>
</feature>
<feature type="compositionally biased region" description="Low complexity" evidence="7">
    <location>
        <begin position="903"/>
        <end position="913"/>
    </location>
</feature>
<keyword evidence="10" id="KW-1185">Reference proteome</keyword>
<dbReference type="PROSITE" id="PS00027">
    <property type="entry name" value="HOMEOBOX_1"/>
    <property type="match status" value="1"/>
</dbReference>
<dbReference type="InterPro" id="IPR009057">
    <property type="entry name" value="Homeodomain-like_sf"/>
</dbReference>
<dbReference type="InterPro" id="IPR001356">
    <property type="entry name" value="HD"/>
</dbReference>
<dbReference type="CDD" id="cd00086">
    <property type="entry name" value="homeodomain"/>
    <property type="match status" value="1"/>
</dbReference>
<dbReference type="FunFam" id="1.10.10.60:FF:000003">
    <property type="entry name" value="Iroquois-class homeobox protein IRX"/>
    <property type="match status" value="1"/>
</dbReference>
<evidence type="ECO:0000256" key="1">
    <source>
        <dbReference type="ARBA" id="ARBA00004123"/>
    </source>
</evidence>
<dbReference type="PROSITE" id="PS50071">
    <property type="entry name" value="HOMEOBOX_2"/>
    <property type="match status" value="1"/>
</dbReference>
<feature type="region of interest" description="Disordered" evidence="7">
    <location>
        <begin position="178"/>
        <end position="227"/>
    </location>
</feature>
<keyword evidence="3 6" id="KW-0238">DNA-binding</keyword>
<feature type="compositionally biased region" description="Polar residues" evidence="7">
    <location>
        <begin position="186"/>
        <end position="198"/>
    </location>
</feature>
<dbReference type="GO" id="GO:0030182">
    <property type="term" value="P:neuron differentiation"/>
    <property type="evidence" value="ECO:0007669"/>
    <property type="project" value="TreeGrafter"/>
</dbReference>
<evidence type="ECO:0000256" key="4">
    <source>
        <dbReference type="ARBA" id="ARBA00023155"/>
    </source>
</evidence>
<feature type="region of interest" description="Disordered" evidence="7">
    <location>
        <begin position="539"/>
        <end position="578"/>
    </location>
</feature>
<dbReference type="GO" id="GO:0048468">
    <property type="term" value="P:cell development"/>
    <property type="evidence" value="ECO:0007669"/>
    <property type="project" value="TreeGrafter"/>
</dbReference>
<evidence type="ECO:0000256" key="3">
    <source>
        <dbReference type="ARBA" id="ARBA00023125"/>
    </source>
</evidence>
<keyword evidence="5 6" id="KW-0539">Nucleus</keyword>
<dbReference type="EMBL" id="JXXN02000663">
    <property type="protein sequence ID" value="THD26672.1"/>
    <property type="molecule type" value="Genomic_DNA"/>
</dbReference>
<evidence type="ECO:0000256" key="2">
    <source>
        <dbReference type="ARBA" id="ARBA00008446"/>
    </source>
</evidence>
<dbReference type="GO" id="GO:0005634">
    <property type="term" value="C:nucleus"/>
    <property type="evidence" value="ECO:0007669"/>
    <property type="project" value="UniProtKB-SubCell"/>
</dbReference>
<comment type="subcellular location">
    <subcellularLocation>
        <location evidence="1 6">Nucleus</location>
    </subcellularLocation>
</comment>
<feature type="compositionally biased region" description="Acidic residues" evidence="7">
    <location>
        <begin position="756"/>
        <end position="775"/>
    </location>
</feature>
<feature type="region of interest" description="Disordered" evidence="7">
    <location>
        <begin position="482"/>
        <end position="521"/>
    </location>
</feature>
<feature type="region of interest" description="Disordered" evidence="7">
    <location>
        <begin position="894"/>
        <end position="913"/>
    </location>
</feature>
<dbReference type="InterPro" id="IPR008422">
    <property type="entry name" value="KN_HD"/>
</dbReference>